<keyword evidence="2" id="KW-1185">Reference proteome</keyword>
<dbReference type="Proteomes" id="UP000699865">
    <property type="component" value="Unassembled WGS sequence"/>
</dbReference>
<protein>
    <submittedName>
        <fullName evidence="1">Tail fiber assembly protein</fullName>
    </submittedName>
</protein>
<sequence>MTMAMMMGNFALIKDGQVINTVVWDGDEIDFGEGVTSVELTADTQVETGYTYANGSFVAPVEPAATYEELVSEAERQKSQILESINEVTKIWQTQLSLGIITDDDKKTLTLWMIYAQKVNSIDVTKAPSINWPSQPI</sequence>
<dbReference type="InterPro" id="IPR003458">
    <property type="entry name" value="Phage_T4_Gp38_tail_assem"/>
</dbReference>
<dbReference type="RefSeq" id="WP_217139257.1">
    <property type="nucleotide sequence ID" value="NZ_JAFMOU010000072.1"/>
</dbReference>
<proteinExistence type="predicted"/>
<comment type="caution">
    <text evidence="1">The sequence shown here is derived from an EMBL/GenBank/DDBJ whole genome shotgun (WGS) entry which is preliminary data.</text>
</comment>
<evidence type="ECO:0000313" key="2">
    <source>
        <dbReference type="Proteomes" id="UP000699865"/>
    </source>
</evidence>
<evidence type="ECO:0000313" key="1">
    <source>
        <dbReference type="EMBL" id="MBU9837518.1"/>
    </source>
</evidence>
<dbReference type="Pfam" id="PF02413">
    <property type="entry name" value="Caudo_TAP"/>
    <property type="match status" value="1"/>
</dbReference>
<dbReference type="EMBL" id="JAFMOU010000072">
    <property type="protein sequence ID" value="MBU9837518.1"/>
    <property type="molecule type" value="Genomic_DNA"/>
</dbReference>
<accession>A0ABS6L6P3</accession>
<gene>
    <name evidence="1" type="ORF">J1786_22230</name>
</gene>
<name>A0ABS6L6P3_9GAMM</name>
<organism evidence="1 2">
    <name type="scientific">Rahnella perminowiae</name>
    <dbReference type="NCBI Taxonomy" id="2816244"/>
    <lineage>
        <taxon>Bacteria</taxon>
        <taxon>Pseudomonadati</taxon>
        <taxon>Pseudomonadota</taxon>
        <taxon>Gammaproteobacteria</taxon>
        <taxon>Enterobacterales</taxon>
        <taxon>Yersiniaceae</taxon>
        <taxon>Rahnella</taxon>
    </lineage>
</organism>
<reference evidence="1 2" key="1">
    <citation type="submission" date="2021-03" db="EMBL/GenBank/DDBJ databases">
        <title>Five novel Rahnella species.</title>
        <authorList>
            <person name="Brady C."/>
            <person name="Asselin J."/>
            <person name="Beer S."/>
            <person name="Bruberg M.B."/>
            <person name="Crampton B."/>
            <person name="Venter S."/>
            <person name="Arnold D."/>
            <person name="Denman S."/>
        </authorList>
    </citation>
    <scope>NUCLEOTIDE SEQUENCE [LARGE SCALE GENOMIC DNA]</scope>
    <source>
        <strain evidence="1 2">L72c</strain>
    </source>
</reference>